<dbReference type="Proteomes" id="UP000054387">
    <property type="component" value="Unassembled WGS sequence"/>
</dbReference>
<name>A0A0W1R7T8_9EURY</name>
<dbReference type="EMBL" id="LOPU01000029">
    <property type="protein sequence ID" value="KTG09186.1"/>
    <property type="molecule type" value="Genomic_DNA"/>
</dbReference>
<comment type="caution">
    <text evidence="3">The sequence shown here is derived from an EMBL/GenBank/DDBJ whole genome shotgun (WGS) entry which is preliminary data.</text>
</comment>
<dbReference type="OrthoDB" id="8482at2157"/>
<dbReference type="InterPro" id="IPR036388">
    <property type="entry name" value="WH-like_DNA-bd_sf"/>
</dbReference>
<reference evidence="3 4" key="1">
    <citation type="submission" date="2015-12" db="EMBL/GenBank/DDBJ databases">
        <title>Haloprofundus marisrubri gen. nov., sp. nov., an extremely halophilic archaeon isolated from the Discovery deep brine-seawater interface in the Red Sea.</title>
        <authorList>
            <person name="Zhang G."/>
            <person name="Stingl U."/>
            <person name="Rashid M."/>
        </authorList>
    </citation>
    <scope>NUCLEOTIDE SEQUENCE [LARGE SCALE GENOMIC DNA]</scope>
    <source>
        <strain evidence="3 4">SB9</strain>
    </source>
</reference>
<dbReference type="InterPro" id="IPR036390">
    <property type="entry name" value="WH_DNA-bd_sf"/>
</dbReference>
<evidence type="ECO:0000313" key="4">
    <source>
        <dbReference type="Proteomes" id="UP000054387"/>
    </source>
</evidence>
<evidence type="ECO:0000313" key="3">
    <source>
        <dbReference type="EMBL" id="KTG09186.1"/>
    </source>
</evidence>
<dbReference type="SUPFAM" id="SSF46785">
    <property type="entry name" value="Winged helix' DNA-binding domain"/>
    <property type="match status" value="1"/>
</dbReference>
<feature type="domain" description="DUF7351" evidence="2">
    <location>
        <begin position="114"/>
        <end position="290"/>
    </location>
</feature>
<evidence type="ECO:0000259" key="2">
    <source>
        <dbReference type="Pfam" id="PF24042"/>
    </source>
</evidence>
<protein>
    <submittedName>
        <fullName evidence="3">ArsR family transcriptional regulator</fullName>
    </submittedName>
</protein>
<dbReference type="InterPro" id="IPR055775">
    <property type="entry name" value="DUF7351"/>
</dbReference>
<dbReference type="STRING" id="1514971.AUR64_15445"/>
<evidence type="ECO:0000259" key="1">
    <source>
        <dbReference type="Pfam" id="PF24038"/>
    </source>
</evidence>
<dbReference type="InterPro" id="IPR055771">
    <property type="entry name" value="DUF7347"/>
</dbReference>
<sequence length="305" mass="34182">MSHSTERESAVPDDAGIAPAEAFALLGNDTRIEILQALLDEEGSEKPVSFSELYDRVDVDDSAQFNYHLKKLTDHFVRRTDEGYSFRYPGWKVVRAVFAGTFTDRAELEPFDADGDCYDCGGDLQAWYAEERLTIACDDCAAVHVSYPFPPGGLDDRTPEELLQAFHHHVRHHYCLAADGVCPECMGRMETTLSEETEYPGLDVEVTHECRRCHNRLHSAVGLNLLDNADVMTFHAERGVDLSTRPFWTFRWCVSDEHTEILSCDPLEIRLDIPCGDDSMCIVLDDSLDVLDVNGCARPVGASEN</sequence>
<feature type="domain" description="DUF7347" evidence="1">
    <location>
        <begin position="19"/>
        <end position="97"/>
    </location>
</feature>
<proteinExistence type="predicted"/>
<dbReference type="Gene3D" id="1.10.10.10">
    <property type="entry name" value="Winged helix-like DNA-binding domain superfamily/Winged helix DNA-binding domain"/>
    <property type="match status" value="1"/>
</dbReference>
<dbReference type="AlphaFoldDB" id="A0A0W1R7T8"/>
<keyword evidence="4" id="KW-1185">Reference proteome</keyword>
<dbReference type="Pfam" id="PF24038">
    <property type="entry name" value="DUF7347"/>
    <property type="match status" value="1"/>
</dbReference>
<dbReference type="InterPro" id="IPR011991">
    <property type="entry name" value="ArsR-like_HTH"/>
</dbReference>
<dbReference type="RefSeq" id="WP_058582339.1">
    <property type="nucleotide sequence ID" value="NZ_LOPU01000029.1"/>
</dbReference>
<dbReference type="CDD" id="cd00090">
    <property type="entry name" value="HTH_ARSR"/>
    <property type="match status" value="1"/>
</dbReference>
<dbReference type="Pfam" id="PF24042">
    <property type="entry name" value="DUF7351"/>
    <property type="match status" value="1"/>
</dbReference>
<organism evidence="3 4">
    <name type="scientific">Haloprofundus marisrubri</name>
    <dbReference type="NCBI Taxonomy" id="1514971"/>
    <lineage>
        <taxon>Archaea</taxon>
        <taxon>Methanobacteriati</taxon>
        <taxon>Methanobacteriota</taxon>
        <taxon>Stenosarchaea group</taxon>
        <taxon>Halobacteria</taxon>
        <taxon>Halobacteriales</taxon>
        <taxon>Haloferacaceae</taxon>
        <taxon>Haloprofundus</taxon>
    </lineage>
</organism>
<gene>
    <name evidence="3" type="ORF">AUR64_15445</name>
</gene>
<accession>A0A0W1R7T8</accession>